<evidence type="ECO:0000256" key="3">
    <source>
        <dbReference type="ARBA" id="ARBA00022705"/>
    </source>
</evidence>
<evidence type="ECO:0000313" key="7">
    <source>
        <dbReference type="Proteomes" id="UP001296104"/>
    </source>
</evidence>
<dbReference type="Gene3D" id="3.90.1030.20">
    <property type="entry name" value="DNA polymerase delta, p66 (Cdc27) subunit, wHTH domain"/>
    <property type="match status" value="1"/>
</dbReference>
<dbReference type="Proteomes" id="UP001296104">
    <property type="component" value="Unassembled WGS sequence"/>
</dbReference>
<feature type="compositionally biased region" description="Acidic residues" evidence="5">
    <location>
        <begin position="326"/>
        <end position="347"/>
    </location>
</feature>
<feature type="compositionally biased region" description="Acidic residues" evidence="5">
    <location>
        <begin position="287"/>
        <end position="303"/>
    </location>
</feature>
<evidence type="ECO:0000313" key="6">
    <source>
        <dbReference type="EMBL" id="CAK3989976.1"/>
    </source>
</evidence>
<comment type="subcellular location">
    <subcellularLocation>
        <location evidence="1">Nucleus</location>
    </subcellularLocation>
</comment>
<feature type="compositionally biased region" description="Basic and acidic residues" evidence="5">
    <location>
        <begin position="390"/>
        <end position="403"/>
    </location>
</feature>
<dbReference type="Pfam" id="PF09507">
    <property type="entry name" value="CDC27"/>
    <property type="match status" value="1"/>
</dbReference>
<evidence type="ECO:0000256" key="4">
    <source>
        <dbReference type="ARBA" id="ARBA00023242"/>
    </source>
</evidence>
<name>A0AAI8YXS8_9PEZI</name>
<dbReference type="GO" id="GO:0006271">
    <property type="term" value="P:DNA strand elongation involved in DNA replication"/>
    <property type="evidence" value="ECO:0007669"/>
    <property type="project" value="TreeGrafter"/>
</dbReference>
<dbReference type="EMBL" id="CAVMBE010000020">
    <property type="protein sequence ID" value="CAK3989976.1"/>
    <property type="molecule type" value="Genomic_DNA"/>
</dbReference>
<gene>
    <name evidence="6" type="ORF">LECACI_7A003940</name>
</gene>
<comment type="caution">
    <text evidence="6">The sequence shown here is derived from an EMBL/GenBank/DDBJ whole genome shotgun (WGS) entry which is preliminary data.</text>
</comment>
<dbReference type="GO" id="GO:0006297">
    <property type="term" value="P:nucleotide-excision repair, DNA gap filling"/>
    <property type="evidence" value="ECO:0007669"/>
    <property type="project" value="TreeGrafter"/>
</dbReference>
<feature type="compositionally biased region" description="Low complexity" evidence="5">
    <location>
        <begin position="204"/>
        <end position="224"/>
    </location>
</feature>
<feature type="compositionally biased region" description="Basic and acidic residues" evidence="5">
    <location>
        <begin position="313"/>
        <end position="325"/>
    </location>
</feature>
<feature type="region of interest" description="Disordered" evidence="5">
    <location>
        <begin position="170"/>
        <end position="450"/>
    </location>
</feature>
<organism evidence="6 7">
    <name type="scientific">Lecanosticta acicola</name>
    <dbReference type="NCBI Taxonomy" id="111012"/>
    <lineage>
        <taxon>Eukaryota</taxon>
        <taxon>Fungi</taxon>
        <taxon>Dikarya</taxon>
        <taxon>Ascomycota</taxon>
        <taxon>Pezizomycotina</taxon>
        <taxon>Dothideomycetes</taxon>
        <taxon>Dothideomycetidae</taxon>
        <taxon>Mycosphaerellales</taxon>
        <taxon>Mycosphaerellaceae</taxon>
        <taxon>Lecanosticta</taxon>
    </lineage>
</organism>
<keyword evidence="3" id="KW-0235">DNA replication</keyword>
<dbReference type="InterPro" id="IPR041913">
    <property type="entry name" value="POLD3_sf"/>
</dbReference>
<dbReference type="InterPro" id="IPR019038">
    <property type="entry name" value="POLD3"/>
</dbReference>
<dbReference type="AlphaFoldDB" id="A0AAI8YXS8"/>
<dbReference type="GO" id="GO:0003887">
    <property type="term" value="F:DNA-directed DNA polymerase activity"/>
    <property type="evidence" value="ECO:0007669"/>
    <property type="project" value="TreeGrafter"/>
</dbReference>
<evidence type="ECO:0000256" key="1">
    <source>
        <dbReference type="ARBA" id="ARBA00004123"/>
    </source>
</evidence>
<protein>
    <recommendedName>
        <fullName evidence="2">DNA polymerase delta subunit 3</fullName>
    </recommendedName>
</protein>
<dbReference type="GO" id="GO:1904161">
    <property type="term" value="P:DNA synthesis involved in UV-damage excision repair"/>
    <property type="evidence" value="ECO:0007669"/>
    <property type="project" value="TreeGrafter"/>
</dbReference>
<proteinExistence type="predicted"/>
<feature type="region of interest" description="Disordered" evidence="5">
    <location>
        <begin position="71"/>
        <end position="105"/>
    </location>
</feature>
<keyword evidence="7" id="KW-1185">Reference proteome</keyword>
<feature type="compositionally biased region" description="Basic and acidic residues" evidence="5">
    <location>
        <begin position="264"/>
        <end position="280"/>
    </location>
</feature>
<reference evidence="6" key="1">
    <citation type="submission" date="2023-11" db="EMBL/GenBank/DDBJ databases">
        <authorList>
            <person name="Alioto T."/>
            <person name="Alioto T."/>
            <person name="Gomez Garrido J."/>
        </authorList>
    </citation>
    <scope>NUCLEOTIDE SEQUENCE</scope>
</reference>
<evidence type="ECO:0000256" key="5">
    <source>
        <dbReference type="SAM" id="MobiDB-lite"/>
    </source>
</evidence>
<evidence type="ECO:0000256" key="2">
    <source>
        <dbReference type="ARBA" id="ARBA00017589"/>
    </source>
</evidence>
<accession>A0AAI8YXS8</accession>
<dbReference type="PANTHER" id="PTHR17598:SF13">
    <property type="entry name" value="DNA POLYMERASE DELTA SUBUNIT 3"/>
    <property type="match status" value="1"/>
</dbReference>
<sequence length="450" mass="49463">MAQDYSEYLAVNVLNEQQYVSYRNLSRALKVHCNLAKQMLYDFHHKQNSKKPGSVHATYIITGTKRAVQQANGVQSQDDDEDAVMQSSPPLPSSSMPKPEEEPEQAVPVKSIMLVKEEHMEQARELFETITGMHIYSLQAKALGDVHVLTDCNRRVAADYASEDPLKEWKQYGTIQNPNVRRRTGKRPPPQPTTSATKPDAVKARITAAAAAKSSAAEVLSASKTSPKDTTPEPVKSATNKPTAAKKSESGLFKAFAKGAAKPKKAEPEKPSKPGAHAEDVPMTGFSDDEDDDGEDGGLPEELADVKAPSGKSKSDREAELKAMMEQEDEPMEDAAAPAEEELEAEEEVKHEEGAIDKVEPQEKQERKEHVTVENGRRRGRRRVMKKKTVKDEDGYIVTREEPAWESFSEDEPAPKKPKVQAPISNKPAPGGKKGGKPGQGNIMSFFKKG</sequence>
<dbReference type="PANTHER" id="PTHR17598">
    <property type="entry name" value="DNA POLYMERASE DELTA SUBUNIT 3"/>
    <property type="match status" value="1"/>
</dbReference>
<keyword evidence="4" id="KW-0539">Nucleus</keyword>
<dbReference type="GO" id="GO:0043625">
    <property type="term" value="C:delta DNA polymerase complex"/>
    <property type="evidence" value="ECO:0007669"/>
    <property type="project" value="InterPro"/>
</dbReference>
<feature type="compositionally biased region" description="Basic and acidic residues" evidence="5">
    <location>
        <begin position="348"/>
        <end position="377"/>
    </location>
</feature>
<feature type="compositionally biased region" description="Basic residues" evidence="5">
    <location>
        <begin position="378"/>
        <end position="389"/>
    </location>
</feature>